<dbReference type="NCBIfam" id="TIGR00229">
    <property type="entry name" value="sensory_box"/>
    <property type="match status" value="2"/>
</dbReference>
<feature type="domain" description="Response regulatory" evidence="25">
    <location>
        <begin position="1057"/>
        <end position="1178"/>
    </location>
</feature>
<keyword evidence="4" id="KW-1003">Cell membrane</keyword>
<dbReference type="EMBL" id="WNWM01000002">
    <property type="protein sequence ID" value="MUI16135.1"/>
    <property type="molecule type" value="Genomic_DNA"/>
</dbReference>
<dbReference type="GO" id="GO:0005886">
    <property type="term" value="C:plasma membrane"/>
    <property type="evidence" value="ECO:0007669"/>
    <property type="project" value="UniProtKB-SubCell"/>
</dbReference>
<evidence type="ECO:0000259" key="27">
    <source>
        <dbReference type="PROSITE" id="PS50113"/>
    </source>
</evidence>
<comment type="subcellular location">
    <subcellularLocation>
        <location evidence="2">Cell membrane</location>
        <topology evidence="2">Multi-pass membrane protein</topology>
    </subcellularLocation>
</comment>
<dbReference type="InterPro" id="IPR003661">
    <property type="entry name" value="HisK_dim/P_dom"/>
</dbReference>
<evidence type="ECO:0000256" key="11">
    <source>
        <dbReference type="ARBA" id="ARBA00022840"/>
    </source>
</evidence>
<dbReference type="PROSITE" id="PS50885">
    <property type="entry name" value="HAMP"/>
    <property type="match status" value="1"/>
</dbReference>
<dbReference type="PROSITE" id="PS50110">
    <property type="entry name" value="RESPONSE_REGULATORY"/>
    <property type="match status" value="1"/>
</dbReference>
<feature type="domain" description="HPt" evidence="29">
    <location>
        <begin position="1210"/>
        <end position="1303"/>
    </location>
</feature>
<dbReference type="SMART" id="SM00388">
    <property type="entry name" value="HisKA"/>
    <property type="match status" value="1"/>
</dbReference>
<keyword evidence="8" id="KW-0732">Signal</keyword>
<dbReference type="InterPro" id="IPR036890">
    <property type="entry name" value="HATPase_C_sf"/>
</dbReference>
<dbReference type="InterPro" id="IPR003660">
    <property type="entry name" value="HAMP_dom"/>
</dbReference>
<evidence type="ECO:0000256" key="19">
    <source>
        <dbReference type="ARBA" id="ARBA00070152"/>
    </source>
</evidence>
<dbReference type="InterPro" id="IPR004358">
    <property type="entry name" value="Sig_transdc_His_kin-like_C"/>
</dbReference>
<evidence type="ECO:0000256" key="14">
    <source>
        <dbReference type="ARBA" id="ARBA00023026"/>
    </source>
</evidence>
<dbReference type="SUPFAM" id="SSF55785">
    <property type="entry name" value="PYP-like sensor domain (PAS domain)"/>
    <property type="match status" value="2"/>
</dbReference>
<dbReference type="Pfam" id="PF02518">
    <property type="entry name" value="HATPase_c"/>
    <property type="match status" value="1"/>
</dbReference>
<evidence type="ECO:0000256" key="22">
    <source>
        <dbReference type="SAM" id="Coils"/>
    </source>
</evidence>
<dbReference type="Pfam" id="PF01627">
    <property type="entry name" value="Hpt"/>
    <property type="match status" value="1"/>
</dbReference>
<keyword evidence="10" id="KW-0418">Kinase</keyword>
<evidence type="ECO:0000313" key="31">
    <source>
        <dbReference type="Proteomes" id="UP000431684"/>
    </source>
</evidence>
<evidence type="ECO:0000259" key="25">
    <source>
        <dbReference type="PROSITE" id="PS50110"/>
    </source>
</evidence>
<keyword evidence="6" id="KW-0808">Transferase</keyword>
<dbReference type="Pfam" id="PF00989">
    <property type="entry name" value="PAS"/>
    <property type="match status" value="1"/>
</dbReference>
<dbReference type="Gene3D" id="1.20.120.160">
    <property type="entry name" value="HPT domain"/>
    <property type="match status" value="1"/>
</dbReference>
<dbReference type="SUPFAM" id="SSF47384">
    <property type="entry name" value="Homodimeric domain of signal transducing histidine kinase"/>
    <property type="match status" value="1"/>
</dbReference>
<dbReference type="PROSITE" id="PS50109">
    <property type="entry name" value="HIS_KIN"/>
    <property type="match status" value="1"/>
</dbReference>
<dbReference type="PROSITE" id="PS50112">
    <property type="entry name" value="PAS"/>
    <property type="match status" value="2"/>
</dbReference>
<accession>A0A6I3XWJ5</accession>
<gene>
    <name evidence="30" type="ORF">GJV26_27300</name>
</gene>
<evidence type="ECO:0000256" key="3">
    <source>
        <dbReference type="ARBA" id="ARBA00012438"/>
    </source>
</evidence>
<name>A0A6I3XWJ5_9BURK</name>
<keyword evidence="5 21" id="KW-0597">Phosphoprotein</keyword>
<keyword evidence="11" id="KW-0067">ATP-binding</keyword>
<dbReference type="GO" id="GO:0005524">
    <property type="term" value="F:ATP binding"/>
    <property type="evidence" value="ECO:0007669"/>
    <property type="project" value="UniProtKB-KW"/>
</dbReference>
<evidence type="ECO:0000256" key="17">
    <source>
        <dbReference type="ARBA" id="ARBA00064003"/>
    </source>
</evidence>
<dbReference type="FunFam" id="3.30.565.10:FF:000010">
    <property type="entry name" value="Sensor histidine kinase RcsC"/>
    <property type="match status" value="1"/>
</dbReference>
<dbReference type="Pfam" id="PF08448">
    <property type="entry name" value="PAS_4"/>
    <property type="match status" value="1"/>
</dbReference>
<dbReference type="SUPFAM" id="SSF55874">
    <property type="entry name" value="ATPase domain of HSP90 chaperone/DNA topoisomerase II/histidine kinase"/>
    <property type="match status" value="1"/>
</dbReference>
<dbReference type="PROSITE" id="PS50113">
    <property type="entry name" value="PAC"/>
    <property type="match status" value="1"/>
</dbReference>
<evidence type="ECO:0000313" key="30">
    <source>
        <dbReference type="EMBL" id="MUI16135.1"/>
    </source>
</evidence>
<comment type="catalytic activity">
    <reaction evidence="1">
        <text>ATP + protein L-histidine = ADP + protein N-phospho-L-histidine.</text>
        <dbReference type="EC" id="2.7.13.3"/>
    </reaction>
</comment>
<evidence type="ECO:0000256" key="6">
    <source>
        <dbReference type="ARBA" id="ARBA00022679"/>
    </source>
</evidence>
<evidence type="ECO:0000259" key="28">
    <source>
        <dbReference type="PROSITE" id="PS50885"/>
    </source>
</evidence>
<feature type="domain" description="PAS" evidence="26">
    <location>
        <begin position="413"/>
        <end position="484"/>
    </location>
</feature>
<evidence type="ECO:0000256" key="8">
    <source>
        <dbReference type="ARBA" id="ARBA00022729"/>
    </source>
</evidence>
<dbReference type="CDD" id="cd16922">
    <property type="entry name" value="HATPase_EvgS-ArcB-TorS-like"/>
    <property type="match status" value="1"/>
</dbReference>
<dbReference type="Gene3D" id="3.40.50.2300">
    <property type="match status" value="2"/>
</dbReference>
<evidence type="ECO:0000256" key="10">
    <source>
        <dbReference type="ARBA" id="ARBA00022777"/>
    </source>
</evidence>
<dbReference type="FunFam" id="1.10.287.130:FF:000002">
    <property type="entry name" value="Two-component osmosensing histidine kinase"/>
    <property type="match status" value="1"/>
</dbReference>
<dbReference type="Proteomes" id="UP000431684">
    <property type="component" value="Unassembled WGS sequence"/>
</dbReference>
<comment type="subunit">
    <text evidence="17">At low DSF concentrations, interacts with RpfF.</text>
</comment>
<dbReference type="InterPro" id="IPR003594">
    <property type="entry name" value="HATPase_dom"/>
</dbReference>
<dbReference type="InterPro" id="IPR033479">
    <property type="entry name" value="dCache_1"/>
</dbReference>
<dbReference type="InterPro" id="IPR013767">
    <property type="entry name" value="PAS_fold"/>
</dbReference>
<dbReference type="InterPro" id="IPR036641">
    <property type="entry name" value="HPT_dom_sf"/>
</dbReference>
<keyword evidence="7 23" id="KW-0812">Transmembrane</keyword>
<dbReference type="GO" id="GO:0000155">
    <property type="term" value="F:phosphorelay sensor kinase activity"/>
    <property type="evidence" value="ECO:0007669"/>
    <property type="project" value="InterPro"/>
</dbReference>
<organism evidence="30 31">
    <name type="scientific">Pseudoduganella dura</name>
    <dbReference type="NCBI Taxonomy" id="321982"/>
    <lineage>
        <taxon>Bacteria</taxon>
        <taxon>Pseudomonadati</taxon>
        <taxon>Pseudomonadota</taxon>
        <taxon>Betaproteobacteria</taxon>
        <taxon>Burkholderiales</taxon>
        <taxon>Oxalobacteraceae</taxon>
        <taxon>Telluria group</taxon>
        <taxon>Pseudoduganella</taxon>
    </lineage>
</organism>
<evidence type="ECO:0000256" key="21">
    <source>
        <dbReference type="PROSITE-ProRule" id="PRU00169"/>
    </source>
</evidence>
<keyword evidence="12 23" id="KW-1133">Transmembrane helix</keyword>
<evidence type="ECO:0000256" key="16">
    <source>
        <dbReference type="ARBA" id="ARBA00058004"/>
    </source>
</evidence>
<feature type="domain" description="HAMP" evidence="28">
    <location>
        <begin position="330"/>
        <end position="383"/>
    </location>
</feature>
<feature type="domain" description="PAS" evidence="26">
    <location>
        <begin position="542"/>
        <end position="612"/>
    </location>
</feature>
<dbReference type="PANTHER" id="PTHR45339:SF1">
    <property type="entry name" value="HYBRID SIGNAL TRANSDUCTION HISTIDINE KINASE J"/>
    <property type="match status" value="1"/>
</dbReference>
<dbReference type="CDD" id="cd00082">
    <property type="entry name" value="HisKA"/>
    <property type="match status" value="1"/>
</dbReference>
<dbReference type="CDD" id="cd17546">
    <property type="entry name" value="REC_hyHK_CKI1_RcsC-like"/>
    <property type="match status" value="1"/>
</dbReference>
<evidence type="ECO:0000259" key="26">
    <source>
        <dbReference type="PROSITE" id="PS50112"/>
    </source>
</evidence>
<dbReference type="InterPro" id="IPR036097">
    <property type="entry name" value="HisK_dim/P_sf"/>
</dbReference>
<protein>
    <recommendedName>
        <fullName evidence="18">Sensory/regulatory protein RpfC</fullName>
        <ecNumber evidence="3">2.7.13.3</ecNumber>
    </recommendedName>
    <alternativeName>
        <fullName evidence="19">Virulence sensor protein BvgS</fullName>
    </alternativeName>
</protein>
<dbReference type="Gene3D" id="3.30.450.20">
    <property type="entry name" value="PAS domain"/>
    <property type="match status" value="3"/>
</dbReference>
<dbReference type="SMART" id="SM00387">
    <property type="entry name" value="HATPase_c"/>
    <property type="match status" value="1"/>
</dbReference>
<feature type="coiled-coil region" evidence="22">
    <location>
        <begin position="371"/>
        <end position="398"/>
    </location>
</feature>
<feature type="transmembrane region" description="Helical" evidence="23">
    <location>
        <begin position="26"/>
        <end position="51"/>
    </location>
</feature>
<dbReference type="InterPro" id="IPR011006">
    <property type="entry name" value="CheY-like_superfamily"/>
</dbReference>
<dbReference type="InterPro" id="IPR000700">
    <property type="entry name" value="PAS-assoc_C"/>
</dbReference>
<sequence>MSGLPGSVCPSILTRLFLRRRLGSWLSLWLALSVLLSTAVLVVVLGHLAAVELKGSVGAGLAARASYAAQQLDGTMYERYREVQLLASRGDFAAPGLPAAARRDIVEHLQGSYPLYAWIGLADMDGKVVAATGGLLEGADVAARPWFGGALSGRHVHDVHDAKLLARLLPREEGAVPRFVDVAFPVLGADGRARGVLAAHLNWRWAEQMRLQLDAAGASDAETLIVGRDGKVLAGPADLTGKMVPPAVLAMVRSVRHRYVEERWADGRDYLVGGATTQGHGGYPGLGWIVLTRQDTHTAYAQVRTLQVRALLLGLAVALAFSLVGWRVSRRITRPLQKAAALAAAIEAGAGHSIRVPRGSFEELAALTGAVNSSLSRLKDKERQLTEVNAELEERVAQRTRDVAQSLDTVRRNEARIRAILETAHDAFIGMSSAGCITDWNPRAEQLFGWSRDEAMGRLLHDMVVPERLRAAHRAGLERFLAGGEARVLGRRIELMALRRDGSEIPVEMTIGLIDVDGTRSFGAFLNDISERRRIERELADSETFLRAVTDNSTALIAYLDRDEVYRFANRRFETLLGADPARIIGKRLGDVVTPTMYDSFREHLDAVLAGQTVHFETEFDVPGWPRYFMADYIPSFGADGAVQGFHVLAMDITDRKMAELAQARNERLAQAASRAKSEFVANVSHEIRTPMNAVLGLTHLLENSGLAAQQQEYVGMIRSCGKTLVGIIDDVLDFSKIEAGRVDIAALPFELGEIVEAAATAMRASGKPLELVVDVEPGLPRAFIGDVTRLQQVLLNLIGNALKFTACGQVVFAIARVAKHGNTVTLRFTVRDTGIGINPEQQARLFTPFEQADAGISRRFGGTGLGLTIARQLTELMGGNIVMASVPGEGSEFSVTLPLTCAPLPAAGAAVEAGNGFAAAPLRLLIVEPQRASRASLAHAVETLGWTAGWADSAAQALAAADQPVDAVLVDGDAAAVAQLRRTLAARWPGHAVTFMQLTGGPVPAAPVPDATPLVRPVTARALRTALAGVAAAAPRALPATLPPAPLPVAELAGVRVLLVEDNALNQLVARGILEPIGAIVTTVNDGQQAVDLMTAQRGANRCDFDIVLMDVQMPVMDGYTATRILRTRLGLQLPILAMSAGVTAAERDQCLAAGMNDFIPKPIDVEQMMVRMQDSLRGARPAAQPEPPPAQRFDVARLAALSARDPAQLQGLVTLVARMASEAPAELARAHDAWMGGDAVAAARLLHALRGAVGSLGARTFAGVTIELEAALREMRQDDAARLFDTAERELDATTAAARGWLAGQGRPAVPAARPEDLRRWIGLLRERDLDAATVYETLRASLAARLDAAQGAAVAAAMATLDFDTVLAILPDNIKENQ</sequence>
<dbReference type="EC" id="2.7.13.3" evidence="3"/>
<evidence type="ECO:0000256" key="5">
    <source>
        <dbReference type="ARBA" id="ARBA00022553"/>
    </source>
</evidence>
<evidence type="ECO:0000256" key="13">
    <source>
        <dbReference type="ARBA" id="ARBA00023012"/>
    </source>
</evidence>
<feature type="transmembrane region" description="Helical" evidence="23">
    <location>
        <begin position="310"/>
        <end position="328"/>
    </location>
</feature>
<proteinExistence type="predicted"/>
<keyword evidence="22" id="KW-0175">Coiled coil</keyword>
<evidence type="ECO:0000259" key="24">
    <source>
        <dbReference type="PROSITE" id="PS50109"/>
    </source>
</evidence>
<dbReference type="Gene3D" id="6.10.340.10">
    <property type="match status" value="1"/>
</dbReference>
<dbReference type="SUPFAM" id="SSF47226">
    <property type="entry name" value="Histidine-containing phosphotransfer domain, HPT domain"/>
    <property type="match status" value="1"/>
</dbReference>
<keyword evidence="31" id="KW-1185">Reference proteome</keyword>
<comment type="caution">
    <text evidence="30">The sequence shown here is derived from an EMBL/GenBank/DDBJ whole genome shotgun (WGS) entry which is preliminary data.</text>
</comment>
<feature type="modified residue" description="Phosphohistidine" evidence="20">
    <location>
        <position position="1249"/>
    </location>
</feature>
<dbReference type="SMART" id="SM00091">
    <property type="entry name" value="PAS"/>
    <property type="match status" value="2"/>
</dbReference>
<evidence type="ECO:0000256" key="20">
    <source>
        <dbReference type="PROSITE-ProRule" id="PRU00110"/>
    </source>
</evidence>
<evidence type="ECO:0000256" key="15">
    <source>
        <dbReference type="ARBA" id="ARBA00023136"/>
    </source>
</evidence>
<dbReference type="InterPro" id="IPR008207">
    <property type="entry name" value="Sig_transdc_His_kin_Hpt_dom"/>
</dbReference>
<dbReference type="Gene3D" id="3.30.565.10">
    <property type="entry name" value="Histidine kinase-like ATPase, C-terminal domain"/>
    <property type="match status" value="1"/>
</dbReference>
<dbReference type="Gene3D" id="1.10.287.130">
    <property type="match status" value="1"/>
</dbReference>
<keyword evidence="13" id="KW-0902">Two-component regulatory system</keyword>
<evidence type="ECO:0000256" key="4">
    <source>
        <dbReference type="ARBA" id="ARBA00022475"/>
    </source>
</evidence>
<keyword evidence="9" id="KW-0547">Nucleotide-binding</keyword>
<dbReference type="Pfam" id="PF00072">
    <property type="entry name" value="Response_reg"/>
    <property type="match status" value="1"/>
</dbReference>
<dbReference type="InterPro" id="IPR001789">
    <property type="entry name" value="Sig_transdc_resp-reg_receiver"/>
</dbReference>
<dbReference type="OrthoDB" id="9814866at2"/>
<dbReference type="Pfam" id="PF00512">
    <property type="entry name" value="HisKA"/>
    <property type="match status" value="1"/>
</dbReference>
<dbReference type="InterPro" id="IPR013656">
    <property type="entry name" value="PAS_4"/>
</dbReference>
<feature type="domain" description="Histidine kinase" evidence="24">
    <location>
        <begin position="683"/>
        <end position="902"/>
    </location>
</feature>
<dbReference type="GO" id="GO:0006355">
    <property type="term" value="P:regulation of DNA-templated transcription"/>
    <property type="evidence" value="ECO:0007669"/>
    <property type="project" value="InterPro"/>
</dbReference>
<keyword evidence="15 23" id="KW-0472">Membrane</keyword>
<evidence type="ECO:0000256" key="23">
    <source>
        <dbReference type="SAM" id="Phobius"/>
    </source>
</evidence>
<feature type="modified residue" description="4-aspartylphosphate" evidence="21">
    <location>
        <position position="1112"/>
    </location>
</feature>
<dbReference type="InterPro" id="IPR000014">
    <property type="entry name" value="PAS"/>
</dbReference>
<evidence type="ECO:0000259" key="29">
    <source>
        <dbReference type="PROSITE" id="PS50894"/>
    </source>
</evidence>
<evidence type="ECO:0000256" key="1">
    <source>
        <dbReference type="ARBA" id="ARBA00000085"/>
    </source>
</evidence>
<evidence type="ECO:0000256" key="7">
    <source>
        <dbReference type="ARBA" id="ARBA00022692"/>
    </source>
</evidence>
<evidence type="ECO:0000256" key="9">
    <source>
        <dbReference type="ARBA" id="ARBA00022741"/>
    </source>
</evidence>
<keyword evidence="14" id="KW-0843">Virulence</keyword>
<dbReference type="Pfam" id="PF02743">
    <property type="entry name" value="dCache_1"/>
    <property type="match status" value="1"/>
</dbReference>
<feature type="domain" description="PAC" evidence="27">
    <location>
        <begin position="491"/>
        <end position="541"/>
    </location>
</feature>
<dbReference type="InterPro" id="IPR005467">
    <property type="entry name" value="His_kinase_dom"/>
</dbReference>
<dbReference type="RefSeq" id="WP_155711732.1">
    <property type="nucleotide sequence ID" value="NZ_WNWM01000002.1"/>
</dbReference>
<evidence type="ECO:0000256" key="2">
    <source>
        <dbReference type="ARBA" id="ARBA00004651"/>
    </source>
</evidence>
<reference evidence="30 31" key="1">
    <citation type="submission" date="2019-11" db="EMBL/GenBank/DDBJ databases">
        <title>Draft Genome Sequences of Six Type Strains of the Genus Massilia.</title>
        <authorList>
            <person name="Miess H."/>
            <person name="Frediansyah A."/>
            <person name="Goeker M."/>
            <person name="Gross H."/>
        </authorList>
    </citation>
    <scope>NUCLEOTIDE SEQUENCE [LARGE SCALE GENOMIC DNA]</scope>
    <source>
        <strain evidence="30 31">DSM 17513</strain>
    </source>
</reference>
<dbReference type="InterPro" id="IPR035965">
    <property type="entry name" value="PAS-like_dom_sf"/>
</dbReference>
<dbReference type="PANTHER" id="PTHR45339">
    <property type="entry name" value="HYBRID SIGNAL TRANSDUCTION HISTIDINE KINASE J"/>
    <property type="match status" value="1"/>
</dbReference>
<dbReference type="SUPFAM" id="SSF52172">
    <property type="entry name" value="CheY-like"/>
    <property type="match status" value="2"/>
</dbReference>
<evidence type="ECO:0000256" key="12">
    <source>
        <dbReference type="ARBA" id="ARBA00022989"/>
    </source>
</evidence>
<dbReference type="PROSITE" id="PS50894">
    <property type="entry name" value="HPT"/>
    <property type="match status" value="1"/>
</dbReference>
<evidence type="ECO:0000256" key="18">
    <source>
        <dbReference type="ARBA" id="ARBA00068150"/>
    </source>
</evidence>
<dbReference type="CDD" id="cd00130">
    <property type="entry name" value="PAS"/>
    <property type="match status" value="2"/>
</dbReference>
<comment type="function">
    <text evidence="16">Member of the two-component regulatory system BvgS/BvgA. Phosphorylates BvgA via a four-step phosphorelay in response to environmental signals.</text>
</comment>
<dbReference type="PRINTS" id="PR00344">
    <property type="entry name" value="BCTRLSENSOR"/>
</dbReference>
<dbReference type="SMART" id="SM00448">
    <property type="entry name" value="REC"/>
    <property type="match status" value="1"/>
</dbReference>